<dbReference type="EC" id="2.7.13.3" evidence="2"/>
<dbReference type="GO" id="GO:0016020">
    <property type="term" value="C:membrane"/>
    <property type="evidence" value="ECO:0007669"/>
    <property type="project" value="InterPro"/>
</dbReference>
<keyword evidence="4" id="KW-0808">Transferase</keyword>
<dbReference type="CDD" id="cd16917">
    <property type="entry name" value="HATPase_UhpB-NarQ-NarX-like"/>
    <property type="match status" value="1"/>
</dbReference>
<dbReference type="Pfam" id="PF07730">
    <property type="entry name" value="HisKA_3"/>
    <property type="match status" value="1"/>
</dbReference>
<evidence type="ECO:0000313" key="11">
    <source>
        <dbReference type="EMBL" id="MDQ0648883.1"/>
    </source>
</evidence>
<keyword evidence="5" id="KW-0547">Nucleotide-binding</keyword>
<keyword evidence="3" id="KW-0597">Phosphoprotein</keyword>
<dbReference type="GO" id="GO:0000155">
    <property type="term" value="F:phosphorelay sensor kinase activity"/>
    <property type="evidence" value="ECO:0007669"/>
    <property type="project" value="InterPro"/>
</dbReference>
<evidence type="ECO:0000259" key="10">
    <source>
        <dbReference type="Pfam" id="PF07730"/>
    </source>
</evidence>
<dbReference type="Gene3D" id="3.30.565.10">
    <property type="entry name" value="Histidine kinase-like ATPase, C-terminal domain"/>
    <property type="match status" value="1"/>
</dbReference>
<protein>
    <recommendedName>
        <fullName evidence="2">histidine kinase</fullName>
        <ecNumber evidence="2">2.7.13.3</ecNumber>
    </recommendedName>
</protein>
<keyword evidence="12" id="KW-1185">Reference proteome</keyword>
<feature type="transmembrane region" description="Helical" evidence="9">
    <location>
        <begin position="24"/>
        <end position="57"/>
    </location>
</feature>
<evidence type="ECO:0000256" key="7">
    <source>
        <dbReference type="ARBA" id="ARBA00022840"/>
    </source>
</evidence>
<evidence type="ECO:0000256" key="8">
    <source>
        <dbReference type="ARBA" id="ARBA00023012"/>
    </source>
</evidence>
<comment type="catalytic activity">
    <reaction evidence="1">
        <text>ATP + protein L-histidine = ADP + protein N-phospho-L-histidine.</text>
        <dbReference type="EC" id="2.7.13.3"/>
    </reaction>
</comment>
<dbReference type="GO" id="GO:0005524">
    <property type="term" value="F:ATP binding"/>
    <property type="evidence" value="ECO:0007669"/>
    <property type="project" value="UniProtKB-KW"/>
</dbReference>
<evidence type="ECO:0000256" key="2">
    <source>
        <dbReference type="ARBA" id="ARBA00012438"/>
    </source>
</evidence>
<comment type="caution">
    <text evidence="11">The sequence shown here is derived from an EMBL/GenBank/DDBJ whole genome shotgun (WGS) entry which is preliminary data.</text>
</comment>
<keyword evidence="9" id="KW-0472">Membrane</keyword>
<dbReference type="Proteomes" id="UP001244427">
    <property type="component" value="Unassembled WGS sequence"/>
</dbReference>
<keyword evidence="9" id="KW-0812">Transmembrane</keyword>
<feature type="transmembrane region" description="Helical" evidence="9">
    <location>
        <begin position="160"/>
        <end position="181"/>
    </location>
</feature>
<evidence type="ECO:0000256" key="9">
    <source>
        <dbReference type="SAM" id="Phobius"/>
    </source>
</evidence>
<dbReference type="Gene3D" id="1.20.5.1930">
    <property type="match status" value="1"/>
</dbReference>
<accession>A0AAW8EZE1</accession>
<sequence length="432" mass="46459">MRTETIWQGLMLPPGRFLISRWPWAGLLGVVITAVLGVVLVLPVVATIVILPLWGILFAMIERKRLRLIGHPARASGHVRVPREEKHNWLWIRLTEPTTWREVVALSIGIIMGLLAFALLLAQVIAVGLPFALAVTGLTRPGAEVNLFSDVTFAVGVDNWWHPLLCVPLILVVTAYVNASFTALHGGVISRLIAPRVAEIDRRVAQLTRSRAAIVSAHEDERRRIERDLHDGVQQELVGIAARLAMLELELRSGDADASRAALIAAQDQTERALVSLRSTVRGIHPTVLADHGLTEALRELAGRSTLVLRIRDDGFPRMRPDAEAAGYFLVAEALTNATKHSAASRLTVELGSQNDRAYIRATDDGHGGADPEQGTGLRGLAGRAEALGGALTVSSPLGGPTVVLMELPLIGSGEITHGGKRGGADEDSPRG</sequence>
<dbReference type="PANTHER" id="PTHR24421">
    <property type="entry name" value="NITRATE/NITRITE SENSOR PROTEIN NARX-RELATED"/>
    <property type="match status" value="1"/>
</dbReference>
<dbReference type="RefSeq" id="WP_307297958.1">
    <property type="nucleotide sequence ID" value="NZ_JAUSXV010000001.1"/>
</dbReference>
<dbReference type="InterPro" id="IPR050482">
    <property type="entry name" value="Sensor_HK_TwoCompSys"/>
</dbReference>
<evidence type="ECO:0000256" key="1">
    <source>
        <dbReference type="ARBA" id="ARBA00000085"/>
    </source>
</evidence>
<dbReference type="GO" id="GO:0046983">
    <property type="term" value="F:protein dimerization activity"/>
    <property type="evidence" value="ECO:0007669"/>
    <property type="project" value="InterPro"/>
</dbReference>
<organism evidence="11 12">
    <name type="scientific">Microbacterium natoriense</name>
    <dbReference type="NCBI Taxonomy" id="284570"/>
    <lineage>
        <taxon>Bacteria</taxon>
        <taxon>Bacillati</taxon>
        <taxon>Actinomycetota</taxon>
        <taxon>Actinomycetes</taxon>
        <taxon>Micrococcales</taxon>
        <taxon>Microbacteriaceae</taxon>
        <taxon>Microbacterium</taxon>
    </lineage>
</organism>
<keyword evidence="7" id="KW-0067">ATP-binding</keyword>
<keyword evidence="6 11" id="KW-0418">Kinase</keyword>
<name>A0AAW8EZE1_9MICO</name>
<dbReference type="PANTHER" id="PTHR24421:SF10">
    <property type="entry name" value="NITRATE_NITRITE SENSOR PROTEIN NARQ"/>
    <property type="match status" value="1"/>
</dbReference>
<dbReference type="AlphaFoldDB" id="A0AAW8EZE1"/>
<dbReference type="EMBL" id="JAUSXV010000001">
    <property type="protein sequence ID" value="MDQ0648883.1"/>
    <property type="molecule type" value="Genomic_DNA"/>
</dbReference>
<feature type="transmembrane region" description="Helical" evidence="9">
    <location>
        <begin position="103"/>
        <end position="133"/>
    </location>
</feature>
<evidence type="ECO:0000256" key="3">
    <source>
        <dbReference type="ARBA" id="ARBA00022553"/>
    </source>
</evidence>
<evidence type="ECO:0000256" key="5">
    <source>
        <dbReference type="ARBA" id="ARBA00022741"/>
    </source>
</evidence>
<feature type="domain" description="Signal transduction histidine kinase subgroup 3 dimerisation and phosphoacceptor" evidence="10">
    <location>
        <begin position="221"/>
        <end position="289"/>
    </location>
</feature>
<gene>
    <name evidence="11" type="ORF">QFZ53_003079</name>
</gene>
<dbReference type="SUPFAM" id="SSF55874">
    <property type="entry name" value="ATPase domain of HSP90 chaperone/DNA topoisomerase II/histidine kinase"/>
    <property type="match status" value="1"/>
</dbReference>
<evidence type="ECO:0000256" key="4">
    <source>
        <dbReference type="ARBA" id="ARBA00022679"/>
    </source>
</evidence>
<reference evidence="11 12" key="1">
    <citation type="submission" date="2023-07" db="EMBL/GenBank/DDBJ databases">
        <title>Comparative genomics of wheat-associated soil bacteria to identify genetic determinants of phenazine resistance.</title>
        <authorList>
            <person name="Mouncey N."/>
        </authorList>
    </citation>
    <scope>NUCLEOTIDE SEQUENCE [LARGE SCALE GENOMIC DNA]</scope>
    <source>
        <strain evidence="11 12">W4I9-1</strain>
    </source>
</reference>
<proteinExistence type="predicted"/>
<dbReference type="InterPro" id="IPR011712">
    <property type="entry name" value="Sig_transdc_His_kin_sub3_dim/P"/>
</dbReference>
<evidence type="ECO:0000313" key="12">
    <source>
        <dbReference type="Proteomes" id="UP001244427"/>
    </source>
</evidence>
<keyword evidence="8" id="KW-0902">Two-component regulatory system</keyword>
<evidence type="ECO:0000256" key="6">
    <source>
        <dbReference type="ARBA" id="ARBA00022777"/>
    </source>
</evidence>
<dbReference type="InterPro" id="IPR036890">
    <property type="entry name" value="HATPase_C_sf"/>
</dbReference>
<keyword evidence="9" id="KW-1133">Transmembrane helix</keyword>